<dbReference type="OMA" id="CEDSQPQ"/>
<name>C5YYR0_SORBI</name>
<dbReference type="OrthoDB" id="1861411at2759"/>
<dbReference type="InParanoid" id="C5YYR0"/>
<proteinExistence type="predicted"/>
<feature type="compositionally biased region" description="Pro residues" evidence="1">
    <location>
        <begin position="152"/>
        <end position="171"/>
    </location>
</feature>
<dbReference type="Proteomes" id="UP000000768">
    <property type="component" value="Chromosome 9"/>
</dbReference>
<feature type="region of interest" description="Disordered" evidence="1">
    <location>
        <begin position="1"/>
        <end position="463"/>
    </location>
</feature>
<feature type="compositionally biased region" description="Low complexity" evidence="1">
    <location>
        <begin position="130"/>
        <end position="140"/>
    </location>
</feature>
<dbReference type="KEGG" id="sbi:8058523"/>
<accession>C5YYR0</accession>
<reference evidence="3" key="2">
    <citation type="journal article" date="2018" name="Plant J.">
        <title>The Sorghum bicolor reference genome: improved assembly, gene annotations, a transcriptome atlas, and signatures of genome organization.</title>
        <authorList>
            <person name="McCormick R.F."/>
            <person name="Truong S.K."/>
            <person name="Sreedasyam A."/>
            <person name="Jenkins J."/>
            <person name="Shu S."/>
            <person name="Sims D."/>
            <person name="Kennedy M."/>
            <person name="Amirebrahimi M."/>
            <person name="Weers B.D."/>
            <person name="McKinley B."/>
            <person name="Mattison A."/>
            <person name="Morishige D.T."/>
            <person name="Grimwood J."/>
            <person name="Schmutz J."/>
            <person name="Mullet J.E."/>
        </authorList>
    </citation>
    <scope>NUCLEOTIDE SEQUENCE [LARGE SCALE GENOMIC DNA]</scope>
    <source>
        <strain evidence="3">cv. BTx623</strain>
    </source>
</reference>
<protein>
    <submittedName>
        <fullName evidence="2">Uncharacterized protein</fullName>
    </submittedName>
</protein>
<evidence type="ECO:0000256" key="1">
    <source>
        <dbReference type="SAM" id="MobiDB-lite"/>
    </source>
</evidence>
<feature type="compositionally biased region" description="Pro residues" evidence="1">
    <location>
        <begin position="55"/>
        <end position="64"/>
    </location>
</feature>
<evidence type="ECO:0000313" key="3">
    <source>
        <dbReference type="Proteomes" id="UP000000768"/>
    </source>
</evidence>
<feature type="compositionally biased region" description="Low complexity" evidence="1">
    <location>
        <begin position="203"/>
        <end position="213"/>
    </location>
</feature>
<feature type="compositionally biased region" description="Basic and acidic residues" evidence="1">
    <location>
        <begin position="393"/>
        <end position="404"/>
    </location>
</feature>
<feature type="compositionally biased region" description="Basic and acidic residues" evidence="1">
    <location>
        <begin position="309"/>
        <end position="339"/>
    </location>
</feature>
<dbReference type="PRINTS" id="PR01217">
    <property type="entry name" value="PRICHEXTENSN"/>
</dbReference>
<feature type="compositionally biased region" description="Basic residues" evidence="1">
    <location>
        <begin position="251"/>
        <end position="261"/>
    </location>
</feature>
<evidence type="ECO:0000313" key="2">
    <source>
        <dbReference type="EMBL" id="EES19602.2"/>
    </source>
</evidence>
<feature type="compositionally biased region" description="Acidic residues" evidence="1">
    <location>
        <begin position="141"/>
        <end position="150"/>
    </location>
</feature>
<dbReference type="Gramene" id="EES19602">
    <property type="protein sequence ID" value="EES19602"/>
    <property type="gene ID" value="SORBI_3009G153300"/>
</dbReference>
<dbReference type="AlphaFoldDB" id="C5YYR0"/>
<gene>
    <name evidence="2" type="ORF">SORBI_3009G153300</name>
</gene>
<organism evidence="2 3">
    <name type="scientific">Sorghum bicolor</name>
    <name type="common">Sorghum</name>
    <name type="synonym">Sorghum vulgare</name>
    <dbReference type="NCBI Taxonomy" id="4558"/>
    <lineage>
        <taxon>Eukaryota</taxon>
        <taxon>Viridiplantae</taxon>
        <taxon>Streptophyta</taxon>
        <taxon>Embryophyta</taxon>
        <taxon>Tracheophyta</taxon>
        <taxon>Spermatophyta</taxon>
        <taxon>Magnoliopsida</taxon>
        <taxon>Liliopsida</taxon>
        <taxon>Poales</taxon>
        <taxon>Poaceae</taxon>
        <taxon>PACMAD clade</taxon>
        <taxon>Panicoideae</taxon>
        <taxon>Andropogonodae</taxon>
        <taxon>Andropogoneae</taxon>
        <taxon>Sorghinae</taxon>
        <taxon>Sorghum</taxon>
    </lineage>
</organism>
<reference evidence="2 3" key="1">
    <citation type="journal article" date="2009" name="Nature">
        <title>The Sorghum bicolor genome and the diversification of grasses.</title>
        <authorList>
            <person name="Paterson A.H."/>
            <person name="Bowers J.E."/>
            <person name="Bruggmann R."/>
            <person name="Dubchak I."/>
            <person name="Grimwood J."/>
            <person name="Gundlach H."/>
            <person name="Haberer G."/>
            <person name="Hellsten U."/>
            <person name="Mitros T."/>
            <person name="Poliakov A."/>
            <person name="Schmutz J."/>
            <person name="Spannagl M."/>
            <person name="Tang H."/>
            <person name="Wang X."/>
            <person name="Wicker T."/>
            <person name="Bharti A.K."/>
            <person name="Chapman J."/>
            <person name="Feltus F.A."/>
            <person name="Gowik U."/>
            <person name="Grigoriev I.V."/>
            <person name="Lyons E."/>
            <person name="Maher C.A."/>
            <person name="Martis M."/>
            <person name="Narechania A."/>
            <person name="Otillar R.P."/>
            <person name="Penning B.W."/>
            <person name="Salamov A.A."/>
            <person name="Wang Y."/>
            <person name="Zhang L."/>
            <person name="Carpita N.C."/>
            <person name="Freeling M."/>
            <person name="Gingle A.R."/>
            <person name="Hash C.T."/>
            <person name="Keller B."/>
            <person name="Klein P."/>
            <person name="Kresovich S."/>
            <person name="McCann M.C."/>
            <person name="Ming R."/>
            <person name="Peterson D.G."/>
            <person name="Mehboob-ur-Rahman"/>
            <person name="Ware D."/>
            <person name="Westhoff P."/>
            <person name="Mayer K.F."/>
            <person name="Messing J."/>
            <person name="Rokhsar D.S."/>
        </authorList>
    </citation>
    <scope>NUCLEOTIDE SEQUENCE [LARGE SCALE GENOMIC DNA]</scope>
    <source>
        <strain evidence="3">cv. BTx623</strain>
    </source>
</reference>
<sequence length="463" mass="49905">MTPHGPPFDFDLNEPPPPENDGVDGMSAVPVPEPSVQQDPLPLAPVPEPSAQQDPLPPPAPVPAEPTTAHVALPARSLALAPEASPDEPLPARSLAPAPDASPVDPLPAPLRAAPVPVPSPHHHLPSPSPVLDLEAPLSSLDDEDEDEADLPLPPPPPLPLPPPPPPPPSWYAPTAVVSSGRQGDAARQYSSPETWAPRGRSRAATASDTTSSQMSRRRRPYSCDDAISKQHGGRHAPVADGQPVALAPARNRRRRRRAQRPQHGGPVQRQQGFRGQEGRPQVHHGPHHGPEVPKVGYASYHPPSGSLVRRDASGGRVSPEQERVRATGWDRRPCRENDDAPPFRPPSSSSSRPPHGRDDGSYGGRHIVPPPEEKTITGGGGHHHQQTKAPPRGRDEHFSDRAYHPYARRVSGFDRPGGDDGGGRNPARREPRDSYEHRRYSKEFRSGGPSGHGLRYYGDVQE</sequence>
<feature type="compositionally biased region" description="Basic and acidic residues" evidence="1">
    <location>
        <begin position="417"/>
        <end position="446"/>
    </location>
</feature>
<dbReference type="EMBL" id="CM000768">
    <property type="protein sequence ID" value="EES19602.2"/>
    <property type="molecule type" value="Genomic_DNA"/>
</dbReference>
<keyword evidence="3" id="KW-1185">Reference proteome</keyword>